<evidence type="ECO:0000256" key="4">
    <source>
        <dbReference type="ARBA" id="ARBA00005225"/>
    </source>
</evidence>
<evidence type="ECO:0000256" key="12">
    <source>
        <dbReference type="ARBA" id="ARBA00022958"/>
    </source>
</evidence>
<dbReference type="GO" id="GO:0015937">
    <property type="term" value="P:coenzyme A biosynthetic process"/>
    <property type="evidence" value="ECO:0007669"/>
    <property type="project" value="UniProtKB-UniRule"/>
</dbReference>
<feature type="binding site" evidence="16">
    <location>
        <position position="86"/>
    </location>
    <ligand>
        <name>substrate</name>
    </ligand>
</feature>
<feature type="binding site" evidence="16">
    <location>
        <begin position="93"/>
        <end position="96"/>
    </location>
    <ligand>
        <name>substrate</name>
    </ligand>
</feature>
<evidence type="ECO:0000256" key="10">
    <source>
        <dbReference type="ARBA" id="ARBA00022777"/>
    </source>
</evidence>
<dbReference type="AlphaFoldDB" id="A0A7C9HR57"/>
<dbReference type="InterPro" id="IPR004619">
    <property type="entry name" value="Type_III_PanK"/>
</dbReference>
<dbReference type="CDD" id="cd24015">
    <property type="entry name" value="ASKHA_NBD_PanK-III"/>
    <property type="match status" value="1"/>
</dbReference>
<evidence type="ECO:0000256" key="7">
    <source>
        <dbReference type="ARBA" id="ARBA00022490"/>
    </source>
</evidence>
<comment type="subcellular location">
    <subcellularLocation>
        <location evidence="3 16">Cytoplasm</location>
    </subcellularLocation>
</comment>
<dbReference type="PANTHER" id="PTHR34265">
    <property type="entry name" value="TYPE III PANTOTHENATE KINASE"/>
    <property type="match status" value="1"/>
</dbReference>
<feature type="binding site" evidence="16">
    <location>
        <begin position="8"/>
        <end position="15"/>
    </location>
    <ligand>
        <name>ATP</name>
        <dbReference type="ChEBI" id="CHEBI:30616"/>
    </ligand>
</feature>
<organism evidence="17 18">
    <name type="scientific">Noviluteimonas gilva</name>
    <dbReference type="NCBI Taxonomy" id="2682097"/>
    <lineage>
        <taxon>Bacteria</taxon>
        <taxon>Pseudomonadati</taxon>
        <taxon>Pseudomonadota</taxon>
        <taxon>Gammaproteobacteria</taxon>
        <taxon>Lysobacterales</taxon>
        <taxon>Lysobacteraceae</taxon>
        <taxon>Noviluteimonas</taxon>
    </lineage>
</organism>
<dbReference type="GO" id="GO:0005524">
    <property type="term" value="F:ATP binding"/>
    <property type="evidence" value="ECO:0007669"/>
    <property type="project" value="UniProtKB-UniRule"/>
</dbReference>
<evidence type="ECO:0000256" key="8">
    <source>
        <dbReference type="ARBA" id="ARBA00022679"/>
    </source>
</evidence>
<evidence type="ECO:0000256" key="14">
    <source>
        <dbReference type="ARBA" id="ARBA00038036"/>
    </source>
</evidence>
<evidence type="ECO:0000256" key="6">
    <source>
        <dbReference type="ARBA" id="ARBA00012102"/>
    </source>
</evidence>
<dbReference type="PANTHER" id="PTHR34265:SF1">
    <property type="entry name" value="TYPE III PANTOTHENATE KINASE"/>
    <property type="match status" value="1"/>
</dbReference>
<evidence type="ECO:0000313" key="17">
    <source>
        <dbReference type="EMBL" id="MUV13613.1"/>
    </source>
</evidence>
<comment type="cofactor">
    <cofactor evidence="2">
        <name>K(+)</name>
        <dbReference type="ChEBI" id="CHEBI:29103"/>
    </cofactor>
</comment>
<feature type="active site" description="Proton acceptor" evidence="16">
    <location>
        <position position="95"/>
    </location>
</feature>
<keyword evidence="8 16" id="KW-0808">Transferase</keyword>
<keyword evidence="12 16" id="KW-0630">Potassium</keyword>
<evidence type="ECO:0000256" key="3">
    <source>
        <dbReference type="ARBA" id="ARBA00004496"/>
    </source>
</evidence>
<comment type="catalytic activity">
    <reaction evidence="1 16">
        <text>(R)-pantothenate + ATP = (R)-4'-phosphopantothenate + ADP + H(+)</text>
        <dbReference type="Rhea" id="RHEA:16373"/>
        <dbReference type="ChEBI" id="CHEBI:10986"/>
        <dbReference type="ChEBI" id="CHEBI:15378"/>
        <dbReference type="ChEBI" id="CHEBI:29032"/>
        <dbReference type="ChEBI" id="CHEBI:30616"/>
        <dbReference type="ChEBI" id="CHEBI:456216"/>
        <dbReference type="EC" id="2.7.1.33"/>
    </reaction>
</comment>
<reference evidence="17 18" key="1">
    <citation type="submission" date="2019-12" db="EMBL/GenBank/DDBJ databases">
        <authorList>
            <person name="Xu J."/>
        </authorList>
    </citation>
    <scope>NUCLEOTIDE SEQUENCE [LARGE SCALE GENOMIC DNA]</scope>
    <source>
        <strain evidence="17 18">HX-5-24</strain>
    </source>
</reference>
<dbReference type="GO" id="GO:0004594">
    <property type="term" value="F:pantothenate kinase activity"/>
    <property type="evidence" value="ECO:0007669"/>
    <property type="project" value="UniProtKB-UniRule"/>
</dbReference>
<protein>
    <recommendedName>
        <fullName evidence="15 16">Type III pantothenate kinase</fullName>
        <ecNumber evidence="6 16">2.7.1.33</ecNumber>
    </recommendedName>
    <alternativeName>
        <fullName evidence="16">PanK-III</fullName>
    </alternativeName>
    <alternativeName>
        <fullName evidence="16">Pantothenic acid kinase</fullName>
    </alternativeName>
</protein>
<comment type="subunit">
    <text evidence="5 16">Homodimer.</text>
</comment>
<evidence type="ECO:0000256" key="5">
    <source>
        <dbReference type="ARBA" id="ARBA00011738"/>
    </source>
</evidence>
<accession>A0A7C9HR57</accession>
<evidence type="ECO:0000256" key="11">
    <source>
        <dbReference type="ARBA" id="ARBA00022840"/>
    </source>
</evidence>
<comment type="caution">
    <text evidence="17">The sequence shown here is derived from an EMBL/GenBank/DDBJ whole genome shotgun (WGS) entry which is preliminary data.</text>
</comment>
<sequence length="237" mass="25154">MTQDWLFDFGNTRLKCAPLGADGGVGPVRAFALSELDALPSGEVAYVASVASEDARVQLLDALSRRFRRIAIARTAAQFSGLRIAYANPQKLGVDRFLAMAGAHDAWPALIVGVGTGLTIDLVDRDGRHHGGRIAPSPTLMREMLHARATQLAPMGGTYAEFANDTEDALVSGCEGAALALVERSLAEAKRLLGTPPRVLLHGGGADPLHAHLKDAHLRPALVLEGLARWARMDVVA</sequence>
<comment type="function">
    <text evidence="16">Catalyzes the phosphorylation of pantothenate (Pan), the first step in CoA biosynthesis.</text>
</comment>
<feature type="binding site" evidence="16">
    <location>
        <position position="116"/>
    </location>
    <ligand>
        <name>ATP</name>
        <dbReference type="ChEBI" id="CHEBI:30616"/>
    </ligand>
</feature>
<dbReference type="HAMAP" id="MF_01274">
    <property type="entry name" value="Pantothen_kinase_3"/>
    <property type="match status" value="1"/>
</dbReference>
<proteinExistence type="inferred from homology"/>
<gene>
    <name evidence="16" type="primary">coaX</name>
    <name evidence="17" type="ORF">GN331_05255</name>
</gene>
<dbReference type="EC" id="2.7.1.33" evidence="6 16"/>
<comment type="pathway">
    <text evidence="4 16">Cofactor biosynthesis; coenzyme A biosynthesis; CoA from (R)-pantothenate: step 1/5.</text>
</comment>
<evidence type="ECO:0000256" key="13">
    <source>
        <dbReference type="ARBA" id="ARBA00022993"/>
    </source>
</evidence>
<comment type="cofactor">
    <cofactor evidence="16">
        <name>NH4(+)</name>
        <dbReference type="ChEBI" id="CHEBI:28938"/>
    </cofactor>
    <cofactor evidence="16">
        <name>K(+)</name>
        <dbReference type="ChEBI" id="CHEBI:29103"/>
    </cofactor>
    <text evidence="16">A monovalent cation. Ammonium or potassium.</text>
</comment>
<dbReference type="Proteomes" id="UP000479692">
    <property type="component" value="Unassembled WGS sequence"/>
</dbReference>
<evidence type="ECO:0000256" key="9">
    <source>
        <dbReference type="ARBA" id="ARBA00022741"/>
    </source>
</evidence>
<dbReference type="Pfam" id="PF03309">
    <property type="entry name" value="Pan_kinase"/>
    <property type="match status" value="1"/>
</dbReference>
<evidence type="ECO:0000256" key="1">
    <source>
        <dbReference type="ARBA" id="ARBA00001206"/>
    </source>
</evidence>
<keyword evidence="7 16" id="KW-0963">Cytoplasm</keyword>
<keyword evidence="10 16" id="KW-0418">Kinase</keyword>
<comment type="caution">
    <text evidence="16">Lacks conserved residue(s) required for the propagation of feature annotation.</text>
</comment>
<keyword evidence="18" id="KW-1185">Reference proteome</keyword>
<dbReference type="UniPathway" id="UPA00241">
    <property type="reaction ID" value="UER00352"/>
</dbReference>
<name>A0A7C9HR57_9GAMM</name>
<evidence type="ECO:0000313" key="18">
    <source>
        <dbReference type="Proteomes" id="UP000479692"/>
    </source>
</evidence>
<dbReference type="InterPro" id="IPR043129">
    <property type="entry name" value="ATPase_NBD"/>
</dbReference>
<dbReference type="EMBL" id="WOXT01000001">
    <property type="protein sequence ID" value="MUV13613.1"/>
    <property type="molecule type" value="Genomic_DNA"/>
</dbReference>
<dbReference type="SUPFAM" id="SSF53067">
    <property type="entry name" value="Actin-like ATPase domain"/>
    <property type="match status" value="2"/>
</dbReference>
<evidence type="ECO:0000256" key="2">
    <source>
        <dbReference type="ARBA" id="ARBA00001958"/>
    </source>
</evidence>
<keyword evidence="9 16" id="KW-0547">Nucleotide-binding</keyword>
<dbReference type="RefSeq" id="WP_156640797.1">
    <property type="nucleotide sequence ID" value="NZ_WOXT01000001.1"/>
</dbReference>
<keyword evidence="11 16" id="KW-0067">ATP-binding</keyword>
<dbReference type="GO" id="GO:0005737">
    <property type="term" value="C:cytoplasm"/>
    <property type="evidence" value="ECO:0007669"/>
    <property type="project" value="UniProtKB-SubCell"/>
</dbReference>
<dbReference type="NCBIfam" id="TIGR00671">
    <property type="entry name" value="baf"/>
    <property type="match status" value="1"/>
</dbReference>
<evidence type="ECO:0000256" key="15">
    <source>
        <dbReference type="ARBA" id="ARBA00040883"/>
    </source>
</evidence>
<keyword evidence="13 16" id="KW-0173">Coenzyme A biosynthesis</keyword>
<evidence type="ECO:0000256" key="16">
    <source>
        <dbReference type="HAMAP-Rule" id="MF_01274"/>
    </source>
</evidence>
<feature type="binding site" evidence="16">
    <location>
        <position position="166"/>
    </location>
    <ligand>
        <name>substrate</name>
    </ligand>
</feature>
<dbReference type="Gene3D" id="3.30.420.40">
    <property type="match status" value="2"/>
</dbReference>
<comment type="similarity">
    <text evidence="14 16">Belongs to the type III pantothenate kinase family.</text>
</comment>